<dbReference type="SMART" id="SM00668">
    <property type="entry name" value="CTLH"/>
    <property type="match status" value="1"/>
</dbReference>
<dbReference type="InterPro" id="IPR006594">
    <property type="entry name" value="LisH"/>
</dbReference>
<dbReference type="GO" id="GO:0061630">
    <property type="term" value="F:ubiquitin protein ligase activity"/>
    <property type="evidence" value="ECO:0007669"/>
    <property type="project" value="InterPro"/>
</dbReference>
<dbReference type="GO" id="GO:0005737">
    <property type="term" value="C:cytoplasm"/>
    <property type="evidence" value="ECO:0007669"/>
    <property type="project" value="UniProtKB-SubCell"/>
</dbReference>
<dbReference type="PANTHER" id="PTHR12170:SF2">
    <property type="entry name" value="E3 UBIQUITIN-PROTEIN TRANSFERASE MAEA"/>
    <property type="match status" value="1"/>
</dbReference>
<sequence length="461" mass="52689">MYSSSHQQPTTLSEKPSNPISGGDSSGASAPAQQPASSGLKHSTLKELEMEFSLLRVPLEMANREFRSSQKSVEKDLGILEKAVREMIQKATKQNVSAQDQSIFLDKVVTKLRGVKRKLEETDVLETNYLNNCRERLDHLEQYPVITGAVSRRKSISNITEHEYQLLTGWRRTRVNRVVVDYLLRFGHYETALALSEREHIKHLVDIEVFSRVKHVIESLMKKECSEALKWCSENRSRLRKISSNLEFNLRIQEFIELSKKDKKVEAIVHARKYLTSSQNDAKKNTEEEPVSLTPEQTNMVKKVMASLVFGPSTPIPGYKELYEDSRWNELIEQFKADNYQLHGLTREPTLFMLLRAGLSALKTPHSYEESSININDPLSNELFREIAKDLPFAHHHHSKLVCRITGDIMDDNNPPMVLPNQNVYSLKGLEELAKKNNGLIVDPRGGQTYTLSDAKKLFIM</sequence>
<dbReference type="GO" id="GO:0043161">
    <property type="term" value="P:proteasome-mediated ubiquitin-dependent protein catabolic process"/>
    <property type="evidence" value="ECO:0007669"/>
    <property type="project" value="InterPro"/>
</dbReference>
<keyword evidence="11" id="KW-1185">Reference proteome</keyword>
<dbReference type="GO" id="GO:0008270">
    <property type="term" value="F:zinc ion binding"/>
    <property type="evidence" value="ECO:0007669"/>
    <property type="project" value="UniProtKB-KW"/>
</dbReference>
<dbReference type="VEuPathDB" id="AmoebaDB:NfTy_032770"/>
<dbReference type="EMBL" id="VFQX01000028">
    <property type="protein sequence ID" value="KAF0978799.1"/>
    <property type="molecule type" value="Genomic_DNA"/>
</dbReference>
<dbReference type="GO" id="GO:0034657">
    <property type="term" value="C:GID complex"/>
    <property type="evidence" value="ECO:0007669"/>
    <property type="project" value="TreeGrafter"/>
</dbReference>
<evidence type="ECO:0000256" key="7">
    <source>
        <dbReference type="SAM" id="MobiDB-lite"/>
    </source>
</evidence>
<feature type="compositionally biased region" description="Polar residues" evidence="7">
    <location>
        <begin position="1"/>
        <end position="20"/>
    </location>
</feature>
<dbReference type="PANTHER" id="PTHR12170">
    <property type="entry name" value="MACROPHAGE ERYTHROBLAST ATTACHER-RELATED"/>
    <property type="match status" value="1"/>
</dbReference>
<dbReference type="Proteomes" id="UP000444721">
    <property type="component" value="Unassembled WGS sequence"/>
</dbReference>
<keyword evidence="3" id="KW-0479">Metal-binding</keyword>
<protein>
    <recommendedName>
        <fullName evidence="12">Macrophage erythroblast attacher</fullName>
    </recommendedName>
</protein>
<feature type="region of interest" description="Disordered" evidence="7">
    <location>
        <begin position="1"/>
        <end position="40"/>
    </location>
</feature>
<dbReference type="InterPro" id="IPR013144">
    <property type="entry name" value="CRA_dom"/>
</dbReference>
<name>A0A6A5C0U1_NAEFO</name>
<dbReference type="InterPro" id="IPR006595">
    <property type="entry name" value="CTLH_C"/>
</dbReference>
<proteinExistence type="predicted"/>
<dbReference type="OMA" id="YFDDKRW"/>
<dbReference type="AlphaFoldDB" id="A0A6A5C0U1"/>
<feature type="domain" description="RING-Gid-type" evidence="9">
    <location>
        <begin position="375"/>
        <end position="446"/>
    </location>
</feature>
<dbReference type="VEuPathDB" id="AmoebaDB:FDP41_001869"/>
<dbReference type="PROSITE" id="PS50896">
    <property type="entry name" value="LISH"/>
    <property type="match status" value="1"/>
</dbReference>
<comment type="subcellular location">
    <subcellularLocation>
        <location evidence="1">Cytoplasm</location>
    </subcellularLocation>
</comment>
<gene>
    <name evidence="10" type="ORF">FDP41_001869</name>
</gene>
<keyword evidence="5" id="KW-0862">Zinc</keyword>
<dbReference type="InterPro" id="IPR045098">
    <property type="entry name" value="Fyv10_fam"/>
</dbReference>
<evidence type="ECO:0008006" key="12">
    <source>
        <dbReference type="Google" id="ProtNLM"/>
    </source>
</evidence>
<dbReference type="VEuPathDB" id="AmoebaDB:NF0009770"/>
<keyword evidence="2" id="KW-0963">Cytoplasm</keyword>
<feature type="domain" description="CTLH" evidence="8">
    <location>
        <begin position="209"/>
        <end position="266"/>
    </location>
</feature>
<organism evidence="10 11">
    <name type="scientific">Naegleria fowleri</name>
    <name type="common">Brain eating amoeba</name>
    <dbReference type="NCBI Taxonomy" id="5763"/>
    <lineage>
        <taxon>Eukaryota</taxon>
        <taxon>Discoba</taxon>
        <taxon>Heterolobosea</taxon>
        <taxon>Tetramitia</taxon>
        <taxon>Eutetramitia</taxon>
        <taxon>Vahlkampfiidae</taxon>
        <taxon>Naegleria</taxon>
    </lineage>
</organism>
<evidence type="ECO:0000256" key="5">
    <source>
        <dbReference type="ARBA" id="ARBA00022833"/>
    </source>
</evidence>
<keyword evidence="4 6" id="KW-0863">Zinc-finger</keyword>
<evidence type="ECO:0000256" key="6">
    <source>
        <dbReference type="PROSITE-ProRule" id="PRU01215"/>
    </source>
</evidence>
<comment type="caution">
    <text evidence="10">The sequence shown here is derived from an EMBL/GenBank/DDBJ whole genome shotgun (WGS) entry which is preliminary data.</text>
</comment>
<dbReference type="GO" id="GO:0005634">
    <property type="term" value="C:nucleus"/>
    <property type="evidence" value="ECO:0007669"/>
    <property type="project" value="TreeGrafter"/>
</dbReference>
<reference evidence="10 11" key="1">
    <citation type="journal article" date="2019" name="Sci. Rep.">
        <title>Nanopore sequencing improves the draft genome of the human pathogenic amoeba Naegleria fowleri.</title>
        <authorList>
            <person name="Liechti N."/>
            <person name="Schurch N."/>
            <person name="Bruggmann R."/>
            <person name="Wittwer M."/>
        </authorList>
    </citation>
    <scope>NUCLEOTIDE SEQUENCE [LARGE SCALE GENOMIC DNA]</scope>
    <source>
        <strain evidence="10 11">ATCC 30894</strain>
    </source>
</reference>
<dbReference type="OrthoDB" id="1933455at2759"/>
<dbReference type="InterPro" id="IPR024964">
    <property type="entry name" value="CTLH/CRA"/>
</dbReference>
<dbReference type="PROSITE" id="PS51867">
    <property type="entry name" value="ZF_RING_GID"/>
    <property type="match status" value="1"/>
</dbReference>
<evidence type="ECO:0000256" key="3">
    <source>
        <dbReference type="ARBA" id="ARBA00022723"/>
    </source>
</evidence>
<evidence type="ECO:0000256" key="2">
    <source>
        <dbReference type="ARBA" id="ARBA00022490"/>
    </source>
</evidence>
<dbReference type="PROSITE" id="PS50897">
    <property type="entry name" value="CTLH"/>
    <property type="match status" value="1"/>
</dbReference>
<evidence type="ECO:0000256" key="4">
    <source>
        <dbReference type="ARBA" id="ARBA00022771"/>
    </source>
</evidence>
<evidence type="ECO:0000313" key="11">
    <source>
        <dbReference type="Proteomes" id="UP000444721"/>
    </source>
</evidence>
<dbReference type="InterPro" id="IPR044063">
    <property type="entry name" value="ZF_RING_GID"/>
</dbReference>
<evidence type="ECO:0000256" key="1">
    <source>
        <dbReference type="ARBA" id="ARBA00004496"/>
    </source>
</evidence>
<feature type="zinc finger region" description="RING-Gid-type" evidence="6">
    <location>
        <begin position="375"/>
        <end position="446"/>
    </location>
</feature>
<dbReference type="RefSeq" id="XP_044563512.1">
    <property type="nucleotide sequence ID" value="XM_044705000.1"/>
</dbReference>
<evidence type="ECO:0000313" key="10">
    <source>
        <dbReference type="EMBL" id="KAF0978799.1"/>
    </source>
</evidence>
<accession>A0A6A5C0U1</accession>
<dbReference type="SMART" id="SM00757">
    <property type="entry name" value="CRA"/>
    <property type="match status" value="1"/>
</dbReference>
<evidence type="ECO:0000259" key="9">
    <source>
        <dbReference type="PROSITE" id="PS51867"/>
    </source>
</evidence>
<feature type="compositionally biased region" description="Low complexity" evidence="7">
    <location>
        <begin position="21"/>
        <end position="39"/>
    </location>
</feature>
<evidence type="ECO:0000259" key="8">
    <source>
        <dbReference type="PROSITE" id="PS50897"/>
    </source>
</evidence>
<dbReference type="Pfam" id="PF10607">
    <property type="entry name" value="CTLH"/>
    <property type="match status" value="1"/>
</dbReference>
<dbReference type="GeneID" id="68109087"/>
<dbReference type="CDD" id="cd16659">
    <property type="entry name" value="RING-Ubox_Emp"/>
    <property type="match status" value="1"/>
</dbReference>